<evidence type="ECO:0000313" key="5">
    <source>
        <dbReference type="EMBL" id="PRD52654.1"/>
    </source>
</evidence>
<dbReference type="Gene3D" id="1.10.10.10">
    <property type="entry name" value="Winged helix-like DNA-binding domain superfamily/Winged helix DNA-binding domain"/>
    <property type="match status" value="1"/>
</dbReference>
<dbReference type="GO" id="GO:0003677">
    <property type="term" value="F:DNA binding"/>
    <property type="evidence" value="ECO:0007669"/>
    <property type="project" value="UniProtKB-KW"/>
</dbReference>
<protein>
    <submittedName>
        <fullName evidence="5">GntR family transcriptional regulator</fullName>
    </submittedName>
</protein>
<evidence type="ECO:0000259" key="4">
    <source>
        <dbReference type="PROSITE" id="PS50949"/>
    </source>
</evidence>
<dbReference type="AlphaFoldDB" id="A0A2S9JI20"/>
<dbReference type="InterPro" id="IPR036390">
    <property type="entry name" value="WH_DNA-bd_sf"/>
</dbReference>
<dbReference type="PROSITE" id="PS50949">
    <property type="entry name" value="HTH_GNTR"/>
    <property type="match status" value="1"/>
</dbReference>
<dbReference type="Pfam" id="PF00392">
    <property type="entry name" value="GntR"/>
    <property type="match status" value="1"/>
</dbReference>
<evidence type="ECO:0000256" key="2">
    <source>
        <dbReference type="ARBA" id="ARBA00023125"/>
    </source>
</evidence>
<sequence length="212" mass="24059">MKEDSLAHKVYTEVRKKILSSQLAGGARLVESAWAEKLAVSRVAVREAFMRLAGESLVEFGEKGGCFVKDMTAEDVKEIRELRELLEVGALKLLFKKKNKQLVKDLELICDDFTDMVNKGYYGGACEADVKFHEKIMEGTDNSRLINIYKNSNIPLFHMKLGAIMGQMEDYKDTDTEHRALVEALKAGNWEKAYNTLVHHLDRGEQAALEWM</sequence>
<dbReference type="Pfam" id="PF07729">
    <property type="entry name" value="FCD"/>
    <property type="match status" value="1"/>
</dbReference>
<dbReference type="InterPro" id="IPR036388">
    <property type="entry name" value="WH-like_DNA-bd_sf"/>
</dbReference>
<keyword evidence="1" id="KW-0805">Transcription regulation</keyword>
<dbReference type="Gene3D" id="1.20.120.530">
    <property type="entry name" value="GntR ligand-binding domain-like"/>
    <property type="match status" value="1"/>
</dbReference>
<dbReference type="PANTHER" id="PTHR43537:SF24">
    <property type="entry name" value="GLUCONATE OPERON TRANSCRIPTIONAL REPRESSOR"/>
    <property type="match status" value="1"/>
</dbReference>
<keyword evidence="2" id="KW-0238">DNA-binding</keyword>
<proteinExistence type="predicted"/>
<dbReference type="InterPro" id="IPR011711">
    <property type="entry name" value="GntR_C"/>
</dbReference>
<dbReference type="SUPFAM" id="SSF48008">
    <property type="entry name" value="GntR ligand-binding domain-like"/>
    <property type="match status" value="1"/>
</dbReference>
<dbReference type="InterPro" id="IPR000524">
    <property type="entry name" value="Tscrpt_reg_HTH_GntR"/>
</dbReference>
<dbReference type="SMART" id="SM00345">
    <property type="entry name" value="HTH_GNTR"/>
    <property type="match status" value="1"/>
</dbReference>
<reference evidence="5 6" key="1">
    <citation type="submission" date="2018-02" db="EMBL/GenBank/DDBJ databases">
        <title>The draft genome of Sphingobacterium gobiense H7.</title>
        <authorList>
            <person name="Li L."/>
            <person name="Liu L."/>
            <person name="Zhang X."/>
            <person name="Wang T."/>
            <person name="Liang L."/>
        </authorList>
    </citation>
    <scope>NUCLEOTIDE SEQUENCE [LARGE SCALE GENOMIC DNA]</scope>
    <source>
        <strain evidence="5 6">ACCC 05757</strain>
    </source>
</reference>
<dbReference type="Proteomes" id="UP000238642">
    <property type="component" value="Unassembled WGS sequence"/>
</dbReference>
<organism evidence="5 6">
    <name type="scientific">Sphingobacterium gobiense</name>
    <dbReference type="NCBI Taxonomy" id="1382456"/>
    <lineage>
        <taxon>Bacteria</taxon>
        <taxon>Pseudomonadati</taxon>
        <taxon>Bacteroidota</taxon>
        <taxon>Sphingobacteriia</taxon>
        <taxon>Sphingobacteriales</taxon>
        <taxon>Sphingobacteriaceae</taxon>
        <taxon>Sphingobacterium</taxon>
    </lineage>
</organism>
<gene>
    <name evidence="5" type="ORF">C5749_15615</name>
</gene>
<evidence type="ECO:0000313" key="6">
    <source>
        <dbReference type="Proteomes" id="UP000238642"/>
    </source>
</evidence>
<dbReference type="InterPro" id="IPR008920">
    <property type="entry name" value="TF_FadR/GntR_C"/>
</dbReference>
<evidence type="ECO:0000256" key="1">
    <source>
        <dbReference type="ARBA" id="ARBA00023015"/>
    </source>
</evidence>
<feature type="domain" description="HTH gntR-type" evidence="4">
    <location>
        <begin position="4"/>
        <end position="71"/>
    </location>
</feature>
<dbReference type="GO" id="GO:0003700">
    <property type="term" value="F:DNA-binding transcription factor activity"/>
    <property type="evidence" value="ECO:0007669"/>
    <property type="project" value="InterPro"/>
</dbReference>
<dbReference type="RefSeq" id="WP_105727168.1">
    <property type="nucleotide sequence ID" value="NZ_PVBS01000003.1"/>
</dbReference>
<accession>A0A2S9JI20</accession>
<dbReference type="EMBL" id="PVBS01000003">
    <property type="protein sequence ID" value="PRD52654.1"/>
    <property type="molecule type" value="Genomic_DNA"/>
</dbReference>
<dbReference type="SUPFAM" id="SSF46785">
    <property type="entry name" value="Winged helix' DNA-binding domain"/>
    <property type="match status" value="1"/>
</dbReference>
<comment type="caution">
    <text evidence="5">The sequence shown here is derived from an EMBL/GenBank/DDBJ whole genome shotgun (WGS) entry which is preliminary data.</text>
</comment>
<dbReference type="SMART" id="SM00895">
    <property type="entry name" value="FCD"/>
    <property type="match status" value="1"/>
</dbReference>
<keyword evidence="3" id="KW-0804">Transcription</keyword>
<name>A0A2S9JI20_9SPHI</name>
<dbReference type="OrthoDB" id="703321at2"/>
<keyword evidence="6" id="KW-1185">Reference proteome</keyword>
<evidence type="ECO:0000256" key="3">
    <source>
        <dbReference type="ARBA" id="ARBA00023163"/>
    </source>
</evidence>
<dbReference type="PANTHER" id="PTHR43537">
    <property type="entry name" value="TRANSCRIPTIONAL REGULATOR, GNTR FAMILY"/>
    <property type="match status" value="1"/>
</dbReference>